<dbReference type="Proteomes" id="UP000234681">
    <property type="component" value="Chromosome 6"/>
</dbReference>
<reference evidence="2" key="1">
    <citation type="submission" date="2005-09" db="EMBL/GenBank/DDBJ databases">
        <authorList>
            <person name="Mural R.J."/>
            <person name="Li P.W."/>
            <person name="Adams M.D."/>
            <person name="Amanatides P.G."/>
            <person name="Baden-Tillson H."/>
            <person name="Barnstead M."/>
            <person name="Chin S.H."/>
            <person name="Dew I."/>
            <person name="Evans C.A."/>
            <person name="Ferriera S."/>
            <person name="Flanigan M."/>
            <person name="Fosler C."/>
            <person name="Glodek A."/>
            <person name="Gu Z."/>
            <person name="Holt R.A."/>
            <person name="Jennings D."/>
            <person name="Kraft C.L."/>
            <person name="Lu F."/>
            <person name="Nguyen T."/>
            <person name="Nusskern D.R."/>
            <person name="Pfannkoch C.M."/>
            <person name="Sitter C."/>
            <person name="Sutton G.G."/>
            <person name="Venter J.C."/>
            <person name="Wang Z."/>
            <person name="Woodage T."/>
            <person name="Zheng X.H."/>
            <person name="Zhong F."/>
        </authorList>
    </citation>
    <scope>NUCLEOTIDE SEQUENCE [LARGE SCALE GENOMIC DNA]</scope>
    <source>
        <strain>BN</strain>
        <strain evidence="2">Sprague-Dawley</strain>
    </source>
</reference>
<organism evidence="1 2">
    <name type="scientific">Rattus norvegicus</name>
    <name type="common">Rat</name>
    <dbReference type="NCBI Taxonomy" id="10116"/>
    <lineage>
        <taxon>Eukaryota</taxon>
        <taxon>Metazoa</taxon>
        <taxon>Chordata</taxon>
        <taxon>Craniata</taxon>
        <taxon>Vertebrata</taxon>
        <taxon>Euteleostomi</taxon>
        <taxon>Mammalia</taxon>
        <taxon>Eutheria</taxon>
        <taxon>Euarchontoglires</taxon>
        <taxon>Glires</taxon>
        <taxon>Rodentia</taxon>
        <taxon>Myomorpha</taxon>
        <taxon>Muroidea</taxon>
        <taxon>Muridae</taxon>
        <taxon>Murinae</taxon>
        <taxon>Rattus</taxon>
    </lineage>
</organism>
<protein>
    <submittedName>
        <fullName evidence="1">RCG63451</fullName>
    </submittedName>
</protein>
<accession>A6HBJ9</accession>
<evidence type="ECO:0000313" key="1">
    <source>
        <dbReference type="EMBL" id="EDM03404.1"/>
    </source>
</evidence>
<name>A6HBJ9_RAT</name>
<evidence type="ECO:0000313" key="2">
    <source>
        <dbReference type="Proteomes" id="UP000234681"/>
    </source>
</evidence>
<dbReference type="AlphaFoldDB" id="A6HBJ9"/>
<dbReference type="EMBL" id="CH473947">
    <property type="protein sequence ID" value="EDM03404.1"/>
    <property type="molecule type" value="Genomic_DNA"/>
</dbReference>
<gene>
    <name evidence="1" type="ORF">rCG_63451</name>
</gene>
<proteinExistence type="predicted"/>
<sequence length="68" mass="7386">MESLRMILPSSSSNLDVVIALEFKCHLGIPCFTFRAQTANGSGMVYVCECVPMHVPSLVAVARESQNV</sequence>